<dbReference type="Pfam" id="PF13246">
    <property type="entry name" value="Cation_ATPase"/>
    <property type="match status" value="1"/>
</dbReference>
<dbReference type="SUPFAM" id="SSF81665">
    <property type="entry name" value="Calcium ATPase, transmembrane domain M"/>
    <property type="match status" value="1"/>
</dbReference>
<keyword evidence="6" id="KW-1278">Translocase</keyword>
<dbReference type="GO" id="GO:1990573">
    <property type="term" value="P:potassium ion import across plasma membrane"/>
    <property type="evidence" value="ECO:0007669"/>
    <property type="project" value="TreeGrafter"/>
</dbReference>
<dbReference type="SUPFAM" id="SSF81653">
    <property type="entry name" value="Calcium ATPase, transduction domain A"/>
    <property type="match status" value="1"/>
</dbReference>
<dbReference type="SUPFAM" id="SSF56784">
    <property type="entry name" value="HAD-like"/>
    <property type="match status" value="1"/>
</dbReference>
<protein>
    <submittedName>
        <fullName evidence="11">ATPase, P-type (Transporting), HAD superfamily, subfamily IC</fullName>
    </submittedName>
</protein>
<keyword evidence="7 9" id="KW-1133">Transmembrane helix</keyword>
<name>A0A1H2FY66_9PSED</name>
<dbReference type="InterPro" id="IPR050510">
    <property type="entry name" value="Cation_transp_ATPase_P-type"/>
</dbReference>
<evidence type="ECO:0000256" key="9">
    <source>
        <dbReference type="SAM" id="Phobius"/>
    </source>
</evidence>
<dbReference type="GO" id="GO:0016887">
    <property type="term" value="F:ATP hydrolysis activity"/>
    <property type="evidence" value="ECO:0007669"/>
    <property type="project" value="InterPro"/>
</dbReference>
<feature type="transmembrane region" description="Helical" evidence="9">
    <location>
        <begin position="724"/>
        <end position="745"/>
    </location>
</feature>
<evidence type="ECO:0000256" key="2">
    <source>
        <dbReference type="ARBA" id="ARBA00005675"/>
    </source>
</evidence>
<evidence type="ECO:0000256" key="3">
    <source>
        <dbReference type="ARBA" id="ARBA00022692"/>
    </source>
</evidence>
<evidence type="ECO:0000256" key="8">
    <source>
        <dbReference type="ARBA" id="ARBA00023136"/>
    </source>
</evidence>
<feature type="transmembrane region" description="Helical" evidence="9">
    <location>
        <begin position="279"/>
        <end position="301"/>
    </location>
</feature>
<dbReference type="Pfam" id="PF00690">
    <property type="entry name" value="Cation_ATPase_N"/>
    <property type="match status" value="1"/>
</dbReference>
<dbReference type="PRINTS" id="PR00119">
    <property type="entry name" value="CATATPASE"/>
</dbReference>
<feature type="domain" description="Cation-transporting P-type ATPase N-terminal" evidence="10">
    <location>
        <begin position="8"/>
        <end position="81"/>
    </location>
</feature>
<feature type="transmembrane region" description="Helical" evidence="9">
    <location>
        <begin position="800"/>
        <end position="820"/>
    </location>
</feature>
<dbReference type="InterPro" id="IPR044492">
    <property type="entry name" value="P_typ_ATPase_HD_dom"/>
</dbReference>
<accession>A0A1H2FY66</accession>
<dbReference type="SFLD" id="SFLDS00003">
    <property type="entry name" value="Haloacid_Dehalogenase"/>
    <property type="match status" value="1"/>
</dbReference>
<evidence type="ECO:0000256" key="7">
    <source>
        <dbReference type="ARBA" id="ARBA00022989"/>
    </source>
</evidence>
<evidence type="ECO:0000256" key="1">
    <source>
        <dbReference type="ARBA" id="ARBA00004141"/>
    </source>
</evidence>
<dbReference type="InterPro" id="IPR059000">
    <property type="entry name" value="ATPase_P-type_domA"/>
</dbReference>
<dbReference type="InterPro" id="IPR036412">
    <property type="entry name" value="HAD-like_sf"/>
</dbReference>
<dbReference type="CDD" id="cd02080">
    <property type="entry name" value="P-type_ATPase_cation"/>
    <property type="match status" value="1"/>
</dbReference>
<sequence length="902" mass="97056">MADLEHPLWHALPPAQCLQSLHTDGAGLGQEEAALRLQQHGANRLPQSRARGPLWRFVLQFHNLLIYVLLGACVMTLALGAWLDSAVIFGVVLINAIIGFIQEGKAEQAMRAIQQMLSVEARVRRGGVLLSVPAEQLVPGDLVLLEAGERVSADLRLLEVRDLRIEEAALTGESLPVSKQVDAVAAQSSLGDRLSMAYSGTLVTAGSGCGLVVATAGTTELGQISHLLGSVDSLQTPLLADMARFARQLTLIILLLAVLTFVFGVWLRDYSYSEMLMAAVGLAVAAIPEGLPAVLTIILALGVQRMAQRQAIVRRLPAVESLGAVTVICSDKTGTLTRNEMTVQQVFTAEHLYQVDGVGYAPQGSIHCDDGQLCSLEGSHDLRELARAGLLANNASLTCSEQVWSISGDPTEAALLTLAGKLGLEHERELQFLPRVDAIPFSAEQRCCASLHHDHAGHGLIYMIGAPERLLELCNRQWRAGSDEPLDLHRWHTALQQGASQGLRMLGLALRSLPQVQHELNYADLQGDFVMLGLVGMLDPPRDEAIRAIAQCHAAGIRVKMITGDHVATAGTIAARLGLGEAAVLSGAELDQLDDAALDARLSDTRVFARTSPTHKLRLVERLQAAGERVAMTGDGVNDAPALKRADIGIAMGIKGTEVAKEAAQIVLADDNFASIVHAVEEGRTVYANLRKSILFILPTNGGEAITLLAAIILGMTLPITPLQILWVNMITAVTLALSLAFEPAEGGQMQRPPRDPKQPLLSAALLWRVLFISLLMAVLCLGLFSLTQSLGWSVEASRTLAVNAMVACEMGYLFSCRSLEGRARFGWRDNPLVWAMVLLLALLQLAFSQWSGLQQLFGTADLPLLAWAACGLIALAVCALVELEKLLLRQSASWRQRLRSN</sequence>
<dbReference type="Gene3D" id="3.40.1110.10">
    <property type="entry name" value="Calcium-transporting ATPase, cytoplasmic domain N"/>
    <property type="match status" value="1"/>
</dbReference>
<evidence type="ECO:0000256" key="5">
    <source>
        <dbReference type="ARBA" id="ARBA00022840"/>
    </source>
</evidence>
<evidence type="ECO:0000313" key="11">
    <source>
        <dbReference type="EMBL" id="SDU11998.1"/>
    </source>
</evidence>
<dbReference type="InterPro" id="IPR023299">
    <property type="entry name" value="ATPase_P-typ_cyto_dom_N"/>
</dbReference>
<feature type="transmembrane region" description="Helical" evidence="9">
    <location>
        <begin position="832"/>
        <end position="853"/>
    </location>
</feature>
<feature type="transmembrane region" description="Helical" evidence="9">
    <location>
        <begin position="865"/>
        <end position="884"/>
    </location>
</feature>
<feature type="transmembrane region" description="Helical" evidence="9">
    <location>
        <begin position="249"/>
        <end position="267"/>
    </location>
</feature>
<evidence type="ECO:0000256" key="6">
    <source>
        <dbReference type="ARBA" id="ARBA00022967"/>
    </source>
</evidence>
<dbReference type="InterPro" id="IPR008250">
    <property type="entry name" value="ATPase_P-typ_transduc_dom_A_sf"/>
</dbReference>
<dbReference type="InterPro" id="IPR001757">
    <property type="entry name" value="P_typ_ATPase"/>
</dbReference>
<dbReference type="InterPro" id="IPR023298">
    <property type="entry name" value="ATPase_P-typ_TM_dom_sf"/>
</dbReference>
<dbReference type="SUPFAM" id="SSF81660">
    <property type="entry name" value="Metal cation-transporting ATPase, ATP-binding domain N"/>
    <property type="match status" value="1"/>
</dbReference>
<dbReference type="Proteomes" id="UP000243232">
    <property type="component" value="Chromosome I"/>
</dbReference>
<dbReference type="OrthoDB" id="9814270at2"/>
<dbReference type="PROSITE" id="PS00154">
    <property type="entry name" value="ATPASE_E1_E2"/>
    <property type="match status" value="1"/>
</dbReference>
<dbReference type="SFLD" id="SFLDF00027">
    <property type="entry name" value="p-type_atpase"/>
    <property type="match status" value="1"/>
</dbReference>
<proteinExistence type="inferred from homology"/>
<evidence type="ECO:0000313" key="12">
    <source>
        <dbReference type="Proteomes" id="UP000243232"/>
    </source>
</evidence>
<dbReference type="SMART" id="SM00831">
    <property type="entry name" value="Cation_ATPase_N"/>
    <property type="match status" value="1"/>
</dbReference>
<dbReference type="FunFam" id="3.40.50.1000:FF:000001">
    <property type="entry name" value="Phospholipid-transporting ATPase IC"/>
    <property type="match status" value="1"/>
</dbReference>
<dbReference type="InterPro" id="IPR018303">
    <property type="entry name" value="ATPase_P-typ_P_site"/>
</dbReference>
<dbReference type="Pfam" id="PF08282">
    <property type="entry name" value="Hydrolase_3"/>
    <property type="match status" value="1"/>
</dbReference>
<dbReference type="Pfam" id="PF00122">
    <property type="entry name" value="E1-E2_ATPase"/>
    <property type="match status" value="1"/>
</dbReference>
<feature type="transmembrane region" description="Helical" evidence="9">
    <location>
        <begin position="694"/>
        <end position="718"/>
    </location>
</feature>
<feature type="transmembrane region" description="Helical" evidence="9">
    <location>
        <begin position="85"/>
        <end position="101"/>
    </location>
</feature>
<comment type="similarity">
    <text evidence="2">Belongs to the cation transport ATPase (P-type) (TC 3.A.3) family. Type IIA subfamily.</text>
</comment>
<reference evidence="12" key="1">
    <citation type="submission" date="2016-10" db="EMBL/GenBank/DDBJ databases">
        <authorList>
            <person name="Varghese N."/>
            <person name="Submissions S."/>
        </authorList>
    </citation>
    <scope>NUCLEOTIDE SEQUENCE [LARGE SCALE GENOMIC DNA]</scope>
    <source>
        <strain evidence="12">DSM 17875</strain>
    </source>
</reference>
<organism evidence="11 12">
    <name type="scientific">Pseudomonas pohangensis</name>
    <dbReference type="NCBI Taxonomy" id="364197"/>
    <lineage>
        <taxon>Bacteria</taxon>
        <taxon>Pseudomonadati</taxon>
        <taxon>Pseudomonadota</taxon>
        <taxon>Gammaproteobacteria</taxon>
        <taxon>Pseudomonadales</taxon>
        <taxon>Pseudomonadaceae</taxon>
        <taxon>Pseudomonas</taxon>
    </lineage>
</organism>
<evidence type="ECO:0000259" key="10">
    <source>
        <dbReference type="SMART" id="SM00831"/>
    </source>
</evidence>
<dbReference type="GO" id="GO:0005524">
    <property type="term" value="F:ATP binding"/>
    <property type="evidence" value="ECO:0007669"/>
    <property type="project" value="UniProtKB-KW"/>
</dbReference>
<dbReference type="NCBIfam" id="TIGR01494">
    <property type="entry name" value="ATPase_P-type"/>
    <property type="match status" value="2"/>
</dbReference>
<dbReference type="InterPro" id="IPR004014">
    <property type="entry name" value="ATPase_P-typ_cation-transptr_N"/>
</dbReference>
<dbReference type="InterPro" id="IPR023214">
    <property type="entry name" value="HAD_sf"/>
</dbReference>
<dbReference type="STRING" id="364197.SAMN05216296_1886"/>
<dbReference type="Gene3D" id="2.70.150.10">
    <property type="entry name" value="Calcium-transporting ATPase, cytoplasmic transduction domain A"/>
    <property type="match status" value="1"/>
</dbReference>
<dbReference type="SFLD" id="SFLDG00002">
    <property type="entry name" value="C1.7:_P-type_atpase_like"/>
    <property type="match status" value="1"/>
</dbReference>
<keyword evidence="3 9" id="KW-0812">Transmembrane</keyword>
<dbReference type="GO" id="GO:0006883">
    <property type="term" value="P:intracellular sodium ion homeostasis"/>
    <property type="evidence" value="ECO:0007669"/>
    <property type="project" value="TreeGrafter"/>
</dbReference>
<feature type="transmembrane region" description="Helical" evidence="9">
    <location>
        <begin position="766"/>
        <end position="788"/>
    </location>
</feature>
<dbReference type="InterPro" id="IPR006068">
    <property type="entry name" value="ATPase_P-typ_cation-transptr_C"/>
</dbReference>
<dbReference type="Gene3D" id="1.20.1110.10">
    <property type="entry name" value="Calcium-transporting ATPase, transmembrane domain"/>
    <property type="match status" value="1"/>
</dbReference>
<dbReference type="GO" id="GO:0005886">
    <property type="term" value="C:plasma membrane"/>
    <property type="evidence" value="ECO:0007669"/>
    <property type="project" value="TreeGrafter"/>
</dbReference>
<keyword evidence="12" id="KW-1185">Reference proteome</keyword>
<dbReference type="AlphaFoldDB" id="A0A1H2FY66"/>
<dbReference type="GO" id="GO:0036376">
    <property type="term" value="P:sodium ion export across plasma membrane"/>
    <property type="evidence" value="ECO:0007669"/>
    <property type="project" value="TreeGrafter"/>
</dbReference>
<dbReference type="RefSeq" id="WP_090194446.1">
    <property type="nucleotide sequence ID" value="NZ_LT629785.1"/>
</dbReference>
<keyword evidence="5" id="KW-0067">ATP-binding</keyword>
<dbReference type="GO" id="GO:0030007">
    <property type="term" value="P:intracellular potassium ion homeostasis"/>
    <property type="evidence" value="ECO:0007669"/>
    <property type="project" value="TreeGrafter"/>
</dbReference>
<dbReference type="EMBL" id="LT629785">
    <property type="protein sequence ID" value="SDU11998.1"/>
    <property type="molecule type" value="Genomic_DNA"/>
</dbReference>
<dbReference type="PRINTS" id="PR00120">
    <property type="entry name" value="HATPASE"/>
</dbReference>
<dbReference type="FunFam" id="3.40.50.1000:FF:000028">
    <property type="entry name" value="Calcium-transporting P-type ATPase, putative"/>
    <property type="match status" value="1"/>
</dbReference>
<dbReference type="PANTHER" id="PTHR43294:SF20">
    <property type="entry name" value="P-TYPE ATPASE"/>
    <property type="match status" value="1"/>
</dbReference>
<gene>
    <name evidence="11" type="ORF">SAMN05216296_1886</name>
</gene>
<feature type="transmembrane region" description="Helical" evidence="9">
    <location>
        <begin position="54"/>
        <end position="79"/>
    </location>
</feature>
<evidence type="ECO:0000256" key="4">
    <source>
        <dbReference type="ARBA" id="ARBA00022741"/>
    </source>
</evidence>
<dbReference type="GO" id="GO:1902600">
    <property type="term" value="P:proton transmembrane transport"/>
    <property type="evidence" value="ECO:0007669"/>
    <property type="project" value="TreeGrafter"/>
</dbReference>
<dbReference type="Gene3D" id="3.40.50.1000">
    <property type="entry name" value="HAD superfamily/HAD-like"/>
    <property type="match status" value="1"/>
</dbReference>
<keyword evidence="4" id="KW-0547">Nucleotide-binding</keyword>
<dbReference type="PANTHER" id="PTHR43294">
    <property type="entry name" value="SODIUM/POTASSIUM-TRANSPORTING ATPASE SUBUNIT ALPHA"/>
    <property type="match status" value="1"/>
</dbReference>
<dbReference type="GO" id="GO:0005391">
    <property type="term" value="F:P-type sodium:potassium-exchanging transporter activity"/>
    <property type="evidence" value="ECO:0007669"/>
    <property type="project" value="TreeGrafter"/>
</dbReference>
<comment type="subcellular location">
    <subcellularLocation>
        <location evidence="1">Membrane</location>
        <topology evidence="1">Multi-pass membrane protein</topology>
    </subcellularLocation>
</comment>
<dbReference type="Pfam" id="PF00689">
    <property type="entry name" value="Cation_ATPase_C"/>
    <property type="match status" value="1"/>
</dbReference>
<keyword evidence="8 9" id="KW-0472">Membrane</keyword>